<evidence type="ECO:0000256" key="1">
    <source>
        <dbReference type="ARBA" id="ARBA00022679"/>
    </source>
</evidence>
<dbReference type="AlphaFoldDB" id="A0A2A5JU28"/>
<evidence type="ECO:0000256" key="2">
    <source>
        <dbReference type="ARBA" id="ARBA00023315"/>
    </source>
</evidence>
<feature type="domain" description="N-acetyltransferase" evidence="3">
    <location>
        <begin position="1"/>
        <end position="152"/>
    </location>
</feature>
<dbReference type="Pfam" id="PF00583">
    <property type="entry name" value="Acetyltransf_1"/>
    <property type="match status" value="1"/>
</dbReference>
<dbReference type="PANTHER" id="PTHR43877">
    <property type="entry name" value="AMINOALKYLPHOSPHONATE N-ACETYLTRANSFERASE-RELATED-RELATED"/>
    <property type="match status" value="1"/>
</dbReference>
<reference evidence="5" key="1">
    <citation type="journal article" date="2019" name="Genome Announc.">
        <title>Draft Genome Sequence of Pseudoalteromonas piscicida Strain 36Y ROTHPW, an Hypersaline Seawater Isolate from the South Coast of Sonora, Mexico.</title>
        <authorList>
            <person name="Sanchez-Diaz R."/>
            <person name="Molina-Garza Z.J."/>
            <person name="Cruz-Suarez L.E."/>
            <person name="Selvin J."/>
            <person name="Kiran G.S."/>
            <person name="Ibarra-Gamez J.C."/>
            <person name="Gomez-Gil B."/>
            <person name="Galaviz-Silva L."/>
        </authorList>
    </citation>
    <scope>NUCLEOTIDE SEQUENCE [LARGE SCALE GENOMIC DNA]</scope>
    <source>
        <strain evidence="5">36Y_RITHPW</strain>
    </source>
</reference>
<dbReference type="Gene3D" id="3.40.630.30">
    <property type="match status" value="1"/>
</dbReference>
<evidence type="ECO:0000313" key="5">
    <source>
        <dbReference type="Proteomes" id="UP000228621"/>
    </source>
</evidence>
<gene>
    <name evidence="4" type="ORF">CEX98_04870</name>
</gene>
<dbReference type="InterPro" id="IPR000182">
    <property type="entry name" value="GNAT_dom"/>
</dbReference>
<dbReference type="SUPFAM" id="SSF55729">
    <property type="entry name" value="Acyl-CoA N-acyltransferases (Nat)"/>
    <property type="match status" value="1"/>
</dbReference>
<dbReference type="InterPro" id="IPR050832">
    <property type="entry name" value="Bact_Acetyltransf"/>
</dbReference>
<name>A0A2A5JU28_PSEO7</name>
<keyword evidence="2" id="KW-0012">Acyltransferase</keyword>
<keyword evidence="5" id="KW-1185">Reference proteome</keyword>
<evidence type="ECO:0000259" key="3">
    <source>
        <dbReference type="PROSITE" id="PS51186"/>
    </source>
</evidence>
<dbReference type="PANTHER" id="PTHR43877:SF5">
    <property type="entry name" value="BLL8307 PROTEIN"/>
    <property type="match status" value="1"/>
</dbReference>
<proteinExistence type="predicted"/>
<dbReference type="PROSITE" id="PS51186">
    <property type="entry name" value="GNAT"/>
    <property type="match status" value="1"/>
</dbReference>
<sequence length="162" mass="18254">MEIVKLGRNTPSLAELIAEIDSLMNDLYPAQSNQLSALSELCSADAHFIGVIKNQEIVACGAVVKKQHDCLYAELKRLYVKPNYRGQGLSKIIMSELIAFAKAHQYSVIRLETGVKQPEALGLYAQFNFVERRAFGHYQCDPFSVYMELQLENNREGEVLVQ</sequence>
<dbReference type="Proteomes" id="UP000228621">
    <property type="component" value="Unassembled WGS sequence"/>
</dbReference>
<protein>
    <submittedName>
        <fullName evidence="4">GNAT family N-acetyltransferase</fullName>
    </submittedName>
</protein>
<dbReference type="CDD" id="cd04301">
    <property type="entry name" value="NAT_SF"/>
    <property type="match status" value="1"/>
</dbReference>
<dbReference type="InterPro" id="IPR016181">
    <property type="entry name" value="Acyl_CoA_acyltransferase"/>
</dbReference>
<dbReference type="OrthoDB" id="9803233at2"/>
<comment type="caution">
    <text evidence="4">The sequence shown here is derived from an EMBL/GenBank/DDBJ whole genome shotgun (WGS) entry which is preliminary data.</text>
</comment>
<dbReference type="RefSeq" id="WP_099640994.1">
    <property type="nucleotide sequence ID" value="NZ_NKHF01000023.1"/>
</dbReference>
<keyword evidence="1 4" id="KW-0808">Transferase</keyword>
<evidence type="ECO:0000313" key="4">
    <source>
        <dbReference type="EMBL" id="PCK32925.1"/>
    </source>
</evidence>
<dbReference type="EMBL" id="NKHF01000023">
    <property type="protein sequence ID" value="PCK32925.1"/>
    <property type="molecule type" value="Genomic_DNA"/>
</dbReference>
<dbReference type="GO" id="GO:0016747">
    <property type="term" value="F:acyltransferase activity, transferring groups other than amino-acyl groups"/>
    <property type="evidence" value="ECO:0007669"/>
    <property type="project" value="InterPro"/>
</dbReference>
<organism evidence="4 5">
    <name type="scientific">Pseudoalteromonas piscicida</name>
    <dbReference type="NCBI Taxonomy" id="43662"/>
    <lineage>
        <taxon>Bacteria</taxon>
        <taxon>Pseudomonadati</taxon>
        <taxon>Pseudomonadota</taxon>
        <taxon>Gammaproteobacteria</taxon>
        <taxon>Alteromonadales</taxon>
        <taxon>Pseudoalteromonadaceae</taxon>
        <taxon>Pseudoalteromonas</taxon>
    </lineage>
</organism>
<accession>A0A2A5JU28</accession>